<feature type="region of interest" description="Disordered" evidence="1">
    <location>
        <begin position="1"/>
        <end position="21"/>
    </location>
</feature>
<dbReference type="EMBL" id="BLZH01000002">
    <property type="protein sequence ID" value="GFP53149.1"/>
    <property type="molecule type" value="Genomic_DNA"/>
</dbReference>
<accession>A0A6V8QLP8</accession>
<organism evidence="2 3">
    <name type="scientific">Trichoderma asperellum</name>
    <name type="common">Filamentous fungus</name>
    <dbReference type="NCBI Taxonomy" id="101201"/>
    <lineage>
        <taxon>Eukaryota</taxon>
        <taxon>Fungi</taxon>
        <taxon>Dikarya</taxon>
        <taxon>Ascomycota</taxon>
        <taxon>Pezizomycotina</taxon>
        <taxon>Sordariomycetes</taxon>
        <taxon>Hypocreomycetidae</taxon>
        <taxon>Hypocreales</taxon>
        <taxon>Hypocreaceae</taxon>
        <taxon>Trichoderma</taxon>
    </lineage>
</organism>
<evidence type="ECO:0000313" key="2">
    <source>
        <dbReference type="EMBL" id="GFP53149.1"/>
    </source>
</evidence>
<name>A0A6V8QLP8_TRIAP</name>
<proteinExistence type="predicted"/>
<evidence type="ECO:0000256" key="1">
    <source>
        <dbReference type="SAM" id="MobiDB-lite"/>
    </source>
</evidence>
<dbReference type="Proteomes" id="UP000517252">
    <property type="component" value="Unassembled WGS sequence"/>
</dbReference>
<gene>
    <name evidence="2" type="ORF">TASIC1_0002033300</name>
</gene>
<dbReference type="OrthoDB" id="4885401at2759"/>
<sequence>MAPDGPYHQLDNASMDGDDPMQQSVFISDSLDIPITDPPLYRCAEQAEPTGESIQIETQIRNNTVTWEHVDNQAQIENALHLDIFLDTPASIALFRLHGDLQLTHKNATSSIQPVYLFIYPEDIECIDFETATETSSCNTLRFKLRRNPYLVAPRDSVLEPNSRDIALHRSIQALATATEINVHINSLGTSSLSKTDLEKIASVFSPNHRILIDARRANLDALYDHESGEVLNMGKPAKSLEANYSLANDAALDEDATTTTHVRIPSIPEDIMTRFGTINNGLNSLCKLLDGMNTRLERLEKMTAAALDADYNPLLHGPEETAQMLAEVSRLVDQGIVEFKTECEDVAKETLSELRNEFNQVAEQIRGEATKKNGEPSWS</sequence>
<dbReference type="AlphaFoldDB" id="A0A6V8QLP8"/>
<reference evidence="2 3" key="1">
    <citation type="submission" date="2020-07" db="EMBL/GenBank/DDBJ databases">
        <title>Trichoderma asperellum IC-1 whole genome shotgun sequence.</title>
        <authorList>
            <person name="Kanamasa S."/>
            <person name="Takahashi H."/>
        </authorList>
    </citation>
    <scope>NUCLEOTIDE SEQUENCE [LARGE SCALE GENOMIC DNA]</scope>
    <source>
        <strain evidence="2 3">IC-1</strain>
    </source>
</reference>
<comment type="caution">
    <text evidence="2">The sequence shown here is derived from an EMBL/GenBank/DDBJ whole genome shotgun (WGS) entry which is preliminary data.</text>
</comment>
<protein>
    <submittedName>
        <fullName evidence="2">Uncharacterized protein</fullName>
    </submittedName>
</protein>
<evidence type="ECO:0000313" key="3">
    <source>
        <dbReference type="Proteomes" id="UP000517252"/>
    </source>
</evidence>